<comment type="caution">
    <text evidence="6">The sequence shown here is derived from an EMBL/GenBank/DDBJ whole genome shotgun (WGS) entry which is preliminary data.</text>
</comment>
<dbReference type="AlphaFoldDB" id="A0AB34VP89"/>
<sequence>MDKFSAIRSFLQVVETGAFTRAAESLGLPKSTVTRQIQALENELGVKLLHRSSRRLSLTEQGEVYHKGAQALLIQAEKLDSSVSGAAGTWRGQLRVDMPGALAYCLIIPRLGDFMDRYPDLQIITSVGNRTSDLIENQFDCAIRIGRLHDDSLVARSLGALPMVVCAAPAYLKRQGKPSHPTQLVHFHHIQVRSPQSGRRFEHQLMKASESFPLSGPFQISVNDAYAAFSAARAGLGIVTTYDFLVADALRKGDLIRLFDDWLVDELPVHIAWPENRQLAPRIRLFADWVREQFSETGMTGRS</sequence>
<dbReference type="SUPFAM" id="SSF53850">
    <property type="entry name" value="Periplasmic binding protein-like II"/>
    <property type="match status" value="1"/>
</dbReference>
<dbReference type="PRINTS" id="PR00039">
    <property type="entry name" value="HTHLYSR"/>
</dbReference>
<dbReference type="GO" id="GO:0003700">
    <property type="term" value="F:DNA-binding transcription factor activity"/>
    <property type="evidence" value="ECO:0007669"/>
    <property type="project" value="InterPro"/>
</dbReference>
<evidence type="ECO:0000313" key="7">
    <source>
        <dbReference type="Proteomes" id="UP000072520"/>
    </source>
</evidence>
<dbReference type="Pfam" id="PF00126">
    <property type="entry name" value="HTH_1"/>
    <property type="match status" value="1"/>
</dbReference>
<dbReference type="GO" id="GO:0043565">
    <property type="term" value="F:sequence-specific DNA binding"/>
    <property type="evidence" value="ECO:0007669"/>
    <property type="project" value="TreeGrafter"/>
</dbReference>
<dbReference type="EMBL" id="LDSI01000002">
    <property type="protein sequence ID" value="KTT01298.1"/>
    <property type="molecule type" value="Genomic_DNA"/>
</dbReference>
<dbReference type="Gene3D" id="1.10.10.10">
    <property type="entry name" value="Winged helix-like DNA-binding domain superfamily/Winged helix DNA-binding domain"/>
    <property type="match status" value="1"/>
</dbReference>
<dbReference type="Pfam" id="PF03466">
    <property type="entry name" value="LysR_substrate"/>
    <property type="match status" value="1"/>
</dbReference>
<accession>A0AB34VP89</accession>
<dbReference type="InterPro" id="IPR058163">
    <property type="entry name" value="LysR-type_TF_proteobact-type"/>
</dbReference>
<comment type="similarity">
    <text evidence="1">Belongs to the LysR transcriptional regulatory family.</text>
</comment>
<dbReference type="InterPro" id="IPR036388">
    <property type="entry name" value="WH-like_DNA-bd_sf"/>
</dbReference>
<organism evidence="6 7">
    <name type="scientific">Pantoea stewartii</name>
    <dbReference type="NCBI Taxonomy" id="66269"/>
    <lineage>
        <taxon>Bacteria</taxon>
        <taxon>Pseudomonadati</taxon>
        <taxon>Pseudomonadota</taxon>
        <taxon>Gammaproteobacteria</taxon>
        <taxon>Enterobacterales</taxon>
        <taxon>Erwiniaceae</taxon>
        <taxon>Pantoea</taxon>
    </lineage>
</organism>
<dbReference type="FunFam" id="1.10.10.10:FF:000001">
    <property type="entry name" value="LysR family transcriptional regulator"/>
    <property type="match status" value="1"/>
</dbReference>
<dbReference type="PROSITE" id="PS50931">
    <property type="entry name" value="HTH_LYSR"/>
    <property type="match status" value="1"/>
</dbReference>
<reference evidence="6 7" key="1">
    <citation type="journal article" date="2016" name="Front. Microbiol.">
        <title>Genomic Resource of Rice Seed Associated Bacteria.</title>
        <authorList>
            <person name="Midha S."/>
            <person name="Bansal K."/>
            <person name="Sharma S."/>
            <person name="Kumar N."/>
            <person name="Patil P.P."/>
            <person name="Chaudhry V."/>
            <person name="Patil P.B."/>
        </authorList>
    </citation>
    <scope>NUCLEOTIDE SEQUENCE [LARGE SCALE GENOMIC DNA]</scope>
    <source>
        <strain evidence="6 7">RSA13</strain>
    </source>
</reference>
<dbReference type="PANTHER" id="PTHR30537:SF72">
    <property type="entry name" value="LYSR FAMILY TRANSCRIPTIONAL REGULATOR"/>
    <property type="match status" value="1"/>
</dbReference>
<dbReference type="SUPFAM" id="SSF46785">
    <property type="entry name" value="Winged helix' DNA-binding domain"/>
    <property type="match status" value="1"/>
</dbReference>
<dbReference type="GO" id="GO:0006351">
    <property type="term" value="P:DNA-templated transcription"/>
    <property type="evidence" value="ECO:0007669"/>
    <property type="project" value="TreeGrafter"/>
</dbReference>
<evidence type="ECO:0000313" key="6">
    <source>
        <dbReference type="EMBL" id="KTT01298.1"/>
    </source>
</evidence>
<dbReference type="Proteomes" id="UP000072520">
    <property type="component" value="Unassembled WGS sequence"/>
</dbReference>
<proteinExistence type="inferred from homology"/>
<gene>
    <name evidence="6" type="ORF">RSA13_02445</name>
</gene>
<evidence type="ECO:0000256" key="4">
    <source>
        <dbReference type="ARBA" id="ARBA00023163"/>
    </source>
</evidence>
<keyword evidence="3" id="KW-0238">DNA-binding</keyword>
<dbReference type="PANTHER" id="PTHR30537">
    <property type="entry name" value="HTH-TYPE TRANSCRIPTIONAL REGULATOR"/>
    <property type="match status" value="1"/>
</dbReference>
<evidence type="ECO:0000256" key="2">
    <source>
        <dbReference type="ARBA" id="ARBA00023015"/>
    </source>
</evidence>
<evidence type="ECO:0000256" key="3">
    <source>
        <dbReference type="ARBA" id="ARBA00023125"/>
    </source>
</evidence>
<dbReference type="RefSeq" id="WP_058701919.1">
    <property type="nucleotide sequence ID" value="NZ_LDSH01000010.1"/>
</dbReference>
<dbReference type="Gene3D" id="3.40.190.290">
    <property type="match status" value="1"/>
</dbReference>
<keyword evidence="2" id="KW-0805">Transcription regulation</keyword>
<dbReference type="InterPro" id="IPR005119">
    <property type="entry name" value="LysR_subst-bd"/>
</dbReference>
<keyword evidence="4" id="KW-0804">Transcription</keyword>
<evidence type="ECO:0000259" key="5">
    <source>
        <dbReference type="PROSITE" id="PS50931"/>
    </source>
</evidence>
<protein>
    <submittedName>
        <fullName evidence="6">LysR family transcriptional regulator</fullName>
    </submittedName>
</protein>
<name>A0AB34VP89_9GAMM</name>
<dbReference type="InterPro" id="IPR000847">
    <property type="entry name" value="LysR_HTH_N"/>
</dbReference>
<feature type="domain" description="HTH lysR-type" evidence="5">
    <location>
        <begin position="1"/>
        <end position="59"/>
    </location>
</feature>
<evidence type="ECO:0000256" key="1">
    <source>
        <dbReference type="ARBA" id="ARBA00009437"/>
    </source>
</evidence>
<dbReference type="InterPro" id="IPR036390">
    <property type="entry name" value="WH_DNA-bd_sf"/>
</dbReference>